<dbReference type="HAMAP" id="MF_00163">
    <property type="entry name" value="Pep_deformylase"/>
    <property type="match status" value="1"/>
</dbReference>
<feature type="binding site" evidence="6">
    <location>
        <position position="94"/>
    </location>
    <ligand>
        <name>Fe cation</name>
        <dbReference type="ChEBI" id="CHEBI:24875"/>
    </ligand>
</feature>
<evidence type="ECO:0000313" key="7">
    <source>
        <dbReference type="EMBL" id="GGF52853.1"/>
    </source>
</evidence>
<gene>
    <name evidence="6 7" type="primary">def</name>
    <name evidence="7" type="ORF">GCM10011332_02620</name>
</gene>
<organism evidence="7 8">
    <name type="scientific">Terasakiella brassicae</name>
    <dbReference type="NCBI Taxonomy" id="1634917"/>
    <lineage>
        <taxon>Bacteria</taxon>
        <taxon>Pseudomonadati</taxon>
        <taxon>Pseudomonadota</taxon>
        <taxon>Alphaproteobacteria</taxon>
        <taxon>Rhodospirillales</taxon>
        <taxon>Terasakiellaceae</taxon>
        <taxon>Terasakiella</taxon>
    </lineage>
</organism>
<dbReference type="Pfam" id="PF01327">
    <property type="entry name" value="Pep_deformylase"/>
    <property type="match status" value="1"/>
</dbReference>
<dbReference type="InterPro" id="IPR023635">
    <property type="entry name" value="Peptide_deformylase"/>
</dbReference>
<name>A0A917BR26_9PROT</name>
<feature type="active site" evidence="6">
    <location>
        <position position="137"/>
    </location>
</feature>
<dbReference type="GO" id="GO:0006412">
    <property type="term" value="P:translation"/>
    <property type="evidence" value="ECO:0007669"/>
    <property type="project" value="UniProtKB-UniRule"/>
</dbReference>
<dbReference type="InterPro" id="IPR036821">
    <property type="entry name" value="Peptide_deformylase_sf"/>
</dbReference>
<comment type="catalytic activity">
    <reaction evidence="6">
        <text>N-terminal N-formyl-L-methionyl-[peptide] + H2O = N-terminal L-methionyl-[peptide] + formate</text>
        <dbReference type="Rhea" id="RHEA:24420"/>
        <dbReference type="Rhea" id="RHEA-COMP:10639"/>
        <dbReference type="Rhea" id="RHEA-COMP:10640"/>
        <dbReference type="ChEBI" id="CHEBI:15377"/>
        <dbReference type="ChEBI" id="CHEBI:15740"/>
        <dbReference type="ChEBI" id="CHEBI:49298"/>
        <dbReference type="ChEBI" id="CHEBI:64731"/>
        <dbReference type="EC" id="3.5.1.88"/>
    </reaction>
</comment>
<dbReference type="FunFam" id="3.90.45.10:FF:000005">
    <property type="entry name" value="Peptide deformylase"/>
    <property type="match status" value="1"/>
</dbReference>
<evidence type="ECO:0000256" key="4">
    <source>
        <dbReference type="ARBA" id="ARBA00022917"/>
    </source>
</evidence>
<comment type="similarity">
    <text evidence="1 6">Belongs to the polypeptide deformylase family.</text>
</comment>
<dbReference type="EC" id="3.5.1.88" evidence="6"/>
<dbReference type="GO" id="GO:0042586">
    <property type="term" value="F:peptide deformylase activity"/>
    <property type="evidence" value="ECO:0007669"/>
    <property type="project" value="UniProtKB-UniRule"/>
</dbReference>
<evidence type="ECO:0000313" key="8">
    <source>
        <dbReference type="Proteomes" id="UP000632498"/>
    </source>
</evidence>
<sequence>MAILDILTAPDPVLKKKADPVEEVTDEIRTLLDDMLDTMYDAPGIGLAAPQVGVLKRVIVIDVAGDDEEPAPVKMINPEILWASDETGIYEEGCLSVPKSFSEVERPERVKVKYLDENGTAHEIDADGLLATCVQHEIDHLEGTLFIDHISRIKRSMIMRKLTKMKKAD</sequence>
<accession>A0A917BR26</accession>
<dbReference type="PANTHER" id="PTHR10458">
    <property type="entry name" value="PEPTIDE DEFORMYLASE"/>
    <property type="match status" value="1"/>
</dbReference>
<dbReference type="GO" id="GO:0046872">
    <property type="term" value="F:metal ion binding"/>
    <property type="evidence" value="ECO:0007669"/>
    <property type="project" value="UniProtKB-KW"/>
</dbReference>
<dbReference type="SUPFAM" id="SSF56420">
    <property type="entry name" value="Peptide deformylase"/>
    <property type="match status" value="1"/>
</dbReference>
<evidence type="ECO:0000256" key="6">
    <source>
        <dbReference type="HAMAP-Rule" id="MF_00163"/>
    </source>
</evidence>
<reference evidence="7" key="2">
    <citation type="submission" date="2020-09" db="EMBL/GenBank/DDBJ databases">
        <authorList>
            <person name="Sun Q."/>
            <person name="Zhou Y."/>
        </authorList>
    </citation>
    <scope>NUCLEOTIDE SEQUENCE</scope>
    <source>
        <strain evidence="7">CGMCC 1.15254</strain>
    </source>
</reference>
<dbReference type="PIRSF" id="PIRSF004749">
    <property type="entry name" value="Pep_def"/>
    <property type="match status" value="1"/>
</dbReference>
<protein>
    <recommendedName>
        <fullName evidence="6">Peptide deformylase</fullName>
        <shortName evidence="6">PDF</shortName>
        <ecNumber evidence="6">3.5.1.88</ecNumber>
    </recommendedName>
    <alternativeName>
        <fullName evidence="6">Polypeptide deformylase</fullName>
    </alternativeName>
</protein>
<dbReference type="NCBIfam" id="NF001159">
    <property type="entry name" value="PRK00150.1-3"/>
    <property type="match status" value="1"/>
</dbReference>
<reference evidence="7" key="1">
    <citation type="journal article" date="2014" name="Int. J. Syst. Evol. Microbiol.">
        <title>Complete genome sequence of Corynebacterium casei LMG S-19264T (=DSM 44701T), isolated from a smear-ripened cheese.</title>
        <authorList>
            <consortium name="US DOE Joint Genome Institute (JGI-PGF)"/>
            <person name="Walter F."/>
            <person name="Albersmeier A."/>
            <person name="Kalinowski J."/>
            <person name="Ruckert C."/>
        </authorList>
    </citation>
    <scope>NUCLEOTIDE SEQUENCE</scope>
    <source>
        <strain evidence="7">CGMCC 1.15254</strain>
    </source>
</reference>
<evidence type="ECO:0000256" key="1">
    <source>
        <dbReference type="ARBA" id="ARBA00010759"/>
    </source>
</evidence>
<comment type="caution">
    <text evidence="7">The sequence shown here is derived from an EMBL/GenBank/DDBJ whole genome shotgun (WGS) entry which is preliminary data.</text>
</comment>
<keyword evidence="5 6" id="KW-0408">Iron</keyword>
<keyword evidence="2 6" id="KW-0479">Metal-binding</keyword>
<dbReference type="Proteomes" id="UP000632498">
    <property type="component" value="Unassembled WGS sequence"/>
</dbReference>
<dbReference type="PRINTS" id="PR01576">
    <property type="entry name" value="PDEFORMYLASE"/>
</dbReference>
<feature type="binding site" evidence="6">
    <location>
        <position position="140"/>
    </location>
    <ligand>
        <name>Fe cation</name>
        <dbReference type="ChEBI" id="CHEBI:24875"/>
    </ligand>
</feature>
<keyword evidence="3 6" id="KW-0378">Hydrolase</keyword>
<dbReference type="Gene3D" id="3.90.45.10">
    <property type="entry name" value="Peptide deformylase"/>
    <property type="match status" value="1"/>
</dbReference>
<feature type="binding site" evidence="6">
    <location>
        <position position="136"/>
    </location>
    <ligand>
        <name>Fe cation</name>
        <dbReference type="ChEBI" id="CHEBI:24875"/>
    </ligand>
</feature>
<dbReference type="EMBL" id="BMHV01000002">
    <property type="protein sequence ID" value="GGF52853.1"/>
    <property type="molecule type" value="Genomic_DNA"/>
</dbReference>
<keyword evidence="8" id="KW-1185">Reference proteome</keyword>
<dbReference type="CDD" id="cd00487">
    <property type="entry name" value="Pep_deformylase"/>
    <property type="match status" value="1"/>
</dbReference>
<dbReference type="AlphaFoldDB" id="A0A917BR26"/>
<evidence type="ECO:0000256" key="5">
    <source>
        <dbReference type="ARBA" id="ARBA00023004"/>
    </source>
</evidence>
<evidence type="ECO:0000256" key="3">
    <source>
        <dbReference type="ARBA" id="ARBA00022801"/>
    </source>
</evidence>
<dbReference type="NCBIfam" id="TIGR00079">
    <property type="entry name" value="pept_deformyl"/>
    <property type="match status" value="1"/>
</dbReference>
<keyword evidence="4 6" id="KW-0648">Protein biosynthesis</keyword>
<dbReference type="PANTHER" id="PTHR10458:SF22">
    <property type="entry name" value="PEPTIDE DEFORMYLASE"/>
    <property type="match status" value="1"/>
</dbReference>
<proteinExistence type="inferred from homology"/>
<evidence type="ECO:0000256" key="2">
    <source>
        <dbReference type="ARBA" id="ARBA00022723"/>
    </source>
</evidence>
<comment type="function">
    <text evidence="6">Removes the formyl group from the N-terminal Met of newly synthesized proteins. Requires at least a dipeptide for an efficient rate of reaction. N-terminal L-methionine is a prerequisite for activity but the enzyme has broad specificity at other positions.</text>
</comment>
<dbReference type="RefSeq" id="WP_188660377.1">
    <property type="nucleotide sequence ID" value="NZ_BMHV01000002.1"/>
</dbReference>
<comment type="cofactor">
    <cofactor evidence="6">
        <name>Fe(2+)</name>
        <dbReference type="ChEBI" id="CHEBI:29033"/>
    </cofactor>
    <text evidence="6">Binds 1 Fe(2+) ion.</text>
</comment>